<feature type="compositionally biased region" description="Basic and acidic residues" evidence="1">
    <location>
        <begin position="305"/>
        <end position="315"/>
    </location>
</feature>
<evidence type="ECO:0000313" key="3">
    <source>
        <dbReference type="Proteomes" id="UP000585474"/>
    </source>
</evidence>
<name>A0A7J0DVL0_9ERIC</name>
<proteinExistence type="predicted"/>
<feature type="region of interest" description="Disordered" evidence="1">
    <location>
        <begin position="198"/>
        <end position="333"/>
    </location>
</feature>
<organism evidence="2 3">
    <name type="scientific">Actinidia rufa</name>
    <dbReference type="NCBI Taxonomy" id="165716"/>
    <lineage>
        <taxon>Eukaryota</taxon>
        <taxon>Viridiplantae</taxon>
        <taxon>Streptophyta</taxon>
        <taxon>Embryophyta</taxon>
        <taxon>Tracheophyta</taxon>
        <taxon>Spermatophyta</taxon>
        <taxon>Magnoliopsida</taxon>
        <taxon>eudicotyledons</taxon>
        <taxon>Gunneridae</taxon>
        <taxon>Pentapetalae</taxon>
        <taxon>asterids</taxon>
        <taxon>Ericales</taxon>
        <taxon>Actinidiaceae</taxon>
        <taxon>Actinidia</taxon>
    </lineage>
</organism>
<dbReference type="Proteomes" id="UP000585474">
    <property type="component" value="Unassembled WGS sequence"/>
</dbReference>
<comment type="caution">
    <text evidence="2">The sequence shown here is derived from an EMBL/GenBank/DDBJ whole genome shotgun (WGS) entry which is preliminary data.</text>
</comment>
<accession>A0A7J0DVL0</accession>
<dbReference type="AlphaFoldDB" id="A0A7J0DVL0"/>
<sequence length="333" mass="36144">MEVEFLIGIESPPKRSFGQAGKVISPAGDVETNSNSVIWRALMRWRIFYPLTVAPLRDAEVTCLRSSSSELGSLILMTQACNDIIFLWDDTWMSKVGILENLKDSLPSWISKHLGEGSSYMIIETNMLPSSPREDPPEAFPLGNDSSDHGDDPGLITHSPLETLQARTRRVLKKIGPGGYFNVPDVLDSKTFHRFFAPSRGRMSSSGEDKDTSGDRAVAASGDEGMEEDFTSPSRPNHVEAARGKVLKPLGGGDQRKAAPRRGSKPGGLQLLRGNEVAPPPEAKKAKPSRAARRGATQLVAPREGSSKKPARDLGNDASLQLAKVESTELEMV</sequence>
<protein>
    <submittedName>
        <fullName evidence="2">Uncharacterized protein</fullName>
    </submittedName>
</protein>
<evidence type="ECO:0000256" key="1">
    <source>
        <dbReference type="SAM" id="MobiDB-lite"/>
    </source>
</evidence>
<dbReference type="EMBL" id="BJWL01000424">
    <property type="protein sequence ID" value="GFS43627.1"/>
    <property type="molecule type" value="Genomic_DNA"/>
</dbReference>
<evidence type="ECO:0000313" key="2">
    <source>
        <dbReference type="EMBL" id="GFS43627.1"/>
    </source>
</evidence>
<keyword evidence="3" id="KW-1185">Reference proteome</keyword>
<reference evidence="3" key="1">
    <citation type="submission" date="2019-07" db="EMBL/GenBank/DDBJ databases">
        <title>De Novo Assembly of kiwifruit Actinidia rufa.</title>
        <authorList>
            <person name="Sugita-Konishi S."/>
            <person name="Sato K."/>
            <person name="Mori E."/>
            <person name="Abe Y."/>
            <person name="Kisaki G."/>
            <person name="Hamano K."/>
            <person name="Suezawa K."/>
            <person name="Otani M."/>
            <person name="Fukuda T."/>
            <person name="Manabe T."/>
            <person name="Gomi K."/>
            <person name="Tabuchi M."/>
            <person name="Akimitsu K."/>
            <person name="Kataoka I."/>
        </authorList>
    </citation>
    <scope>NUCLEOTIDE SEQUENCE [LARGE SCALE GENOMIC DNA]</scope>
    <source>
        <strain evidence="3">cv. Fuchu</strain>
    </source>
</reference>
<feature type="region of interest" description="Disordered" evidence="1">
    <location>
        <begin position="130"/>
        <end position="158"/>
    </location>
</feature>
<gene>
    <name evidence="2" type="ORF">Acr_00g0086100</name>
</gene>